<evidence type="ECO:0000256" key="3">
    <source>
        <dbReference type="ARBA" id="ARBA00022691"/>
    </source>
</evidence>
<dbReference type="GO" id="GO:0032259">
    <property type="term" value="P:methylation"/>
    <property type="evidence" value="ECO:0007669"/>
    <property type="project" value="UniProtKB-KW"/>
</dbReference>
<dbReference type="PROSITE" id="PS51683">
    <property type="entry name" value="SAM_OMT_II"/>
    <property type="match status" value="1"/>
</dbReference>
<keyword evidence="2" id="KW-0808">Transferase</keyword>
<dbReference type="Pfam" id="PF00891">
    <property type="entry name" value="Methyltransf_2"/>
    <property type="match status" value="1"/>
</dbReference>
<reference evidence="7" key="1">
    <citation type="journal article" date="2017" name="Nat. Microbiol.">
        <title>Global analysis of biosynthetic gene clusters reveals vast potential of secondary metabolite production in Penicillium species.</title>
        <authorList>
            <person name="Nielsen J.C."/>
            <person name="Grijseels S."/>
            <person name="Prigent S."/>
            <person name="Ji B."/>
            <person name="Dainat J."/>
            <person name="Nielsen K.F."/>
            <person name="Frisvad J.C."/>
            <person name="Workman M."/>
            <person name="Nielsen J."/>
        </authorList>
    </citation>
    <scope>NUCLEOTIDE SEQUENCE [LARGE SCALE GENOMIC DNA]</scope>
    <source>
        <strain evidence="7">IBT 24891</strain>
    </source>
</reference>
<dbReference type="OrthoDB" id="1606438at2759"/>
<dbReference type="InterPro" id="IPR016461">
    <property type="entry name" value="COMT-like"/>
</dbReference>
<dbReference type="PANTHER" id="PTHR43712">
    <property type="entry name" value="PUTATIVE (AFU_ORTHOLOGUE AFUA_4G14580)-RELATED"/>
    <property type="match status" value="1"/>
</dbReference>
<protein>
    <recommendedName>
        <fullName evidence="5">O-methyltransferase C-terminal domain-containing protein</fullName>
    </recommendedName>
</protein>
<comment type="similarity">
    <text evidence="4">Belongs to the class I-like SAM-binding methyltransferase superfamily. Cation-independent O-methyltransferase family.</text>
</comment>
<evidence type="ECO:0000256" key="1">
    <source>
        <dbReference type="ARBA" id="ARBA00022603"/>
    </source>
</evidence>
<dbReference type="GO" id="GO:0008171">
    <property type="term" value="F:O-methyltransferase activity"/>
    <property type="evidence" value="ECO:0007669"/>
    <property type="project" value="InterPro"/>
</dbReference>
<dbReference type="InterPro" id="IPR029063">
    <property type="entry name" value="SAM-dependent_MTases_sf"/>
</dbReference>
<feature type="domain" description="O-methyltransferase C-terminal" evidence="5">
    <location>
        <begin position="158"/>
        <end position="360"/>
    </location>
</feature>
<accession>A0A1V6STR7</accession>
<dbReference type="AlphaFoldDB" id="A0A1V6STR7"/>
<organism evidence="6 7">
    <name type="scientific">Penicillium steckii</name>
    <dbReference type="NCBI Taxonomy" id="303698"/>
    <lineage>
        <taxon>Eukaryota</taxon>
        <taxon>Fungi</taxon>
        <taxon>Dikarya</taxon>
        <taxon>Ascomycota</taxon>
        <taxon>Pezizomycotina</taxon>
        <taxon>Eurotiomycetes</taxon>
        <taxon>Eurotiomycetidae</taxon>
        <taxon>Eurotiales</taxon>
        <taxon>Aspergillaceae</taxon>
        <taxon>Penicillium</taxon>
    </lineage>
</organism>
<dbReference type="PANTHER" id="PTHR43712:SF5">
    <property type="entry name" value="O-METHYLTRANSFERASE ASQN-RELATED"/>
    <property type="match status" value="1"/>
</dbReference>
<evidence type="ECO:0000256" key="4">
    <source>
        <dbReference type="ARBA" id="ARBA00038277"/>
    </source>
</evidence>
<evidence type="ECO:0000313" key="7">
    <source>
        <dbReference type="Proteomes" id="UP000191285"/>
    </source>
</evidence>
<dbReference type="GO" id="GO:0044550">
    <property type="term" value="P:secondary metabolite biosynthetic process"/>
    <property type="evidence" value="ECO:0007669"/>
    <property type="project" value="UniProtKB-ARBA"/>
</dbReference>
<evidence type="ECO:0000259" key="5">
    <source>
        <dbReference type="Pfam" id="PF00891"/>
    </source>
</evidence>
<dbReference type="Gene3D" id="3.40.50.150">
    <property type="entry name" value="Vaccinia Virus protein VP39"/>
    <property type="match status" value="1"/>
</dbReference>
<keyword evidence="1" id="KW-0489">Methyltransferase</keyword>
<dbReference type="SUPFAM" id="SSF53335">
    <property type="entry name" value="S-adenosyl-L-methionine-dependent methyltransferases"/>
    <property type="match status" value="1"/>
</dbReference>
<comment type="caution">
    <text evidence="6">The sequence shown here is derived from an EMBL/GenBank/DDBJ whole genome shotgun (WGS) entry which is preliminary data.</text>
</comment>
<dbReference type="EMBL" id="MLKD01000022">
    <property type="protein sequence ID" value="OQE16983.1"/>
    <property type="molecule type" value="Genomic_DNA"/>
</dbReference>
<evidence type="ECO:0000313" key="6">
    <source>
        <dbReference type="EMBL" id="OQE16983.1"/>
    </source>
</evidence>
<keyword evidence="7" id="KW-1185">Reference proteome</keyword>
<dbReference type="InterPro" id="IPR001077">
    <property type="entry name" value="COMT_C"/>
</dbReference>
<dbReference type="Proteomes" id="UP000191285">
    <property type="component" value="Unassembled WGS sequence"/>
</dbReference>
<proteinExistence type="inferred from homology"/>
<gene>
    <name evidence="6" type="ORF">PENSTE_c022G04000</name>
</gene>
<evidence type="ECO:0000256" key="2">
    <source>
        <dbReference type="ARBA" id="ARBA00022679"/>
    </source>
</evidence>
<sequence length="386" mass="43880">MTRENTEAELLASRITQLARKYSDATHAGSETSEVIRSISTTCMELNALVNSPETWVERVALSYNGSAAICILLDLDIFRLLLENNGRCTLKEAVAQHILDEPSMELYKLNNRSNYLLNDNSACWTHYLADIGLKAAALLPQYVRDNRGQIAEDGRRSAFQMAFDTDEHFYQYLRSTDLIRGERFDKGLQRHARGAAQTSIEDIFDFTHLKPGSVVVDIGGGRGQHSIRIARRHPQISFIIQDYDNTLPSKEEIDDESVYRRLHWQQYDYFTEQPVKGADIYMLNNILMDNTPGDCRRILVNIAEAMNTKESVLLIDDGIELVNSQKANSCYGSSMNMHMLAVLGTLFRTREQWDELFSEIPGRLKVTSSWPVDGGRVIFEVRKLA</sequence>
<name>A0A1V6STR7_9EURO</name>
<keyword evidence="3" id="KW-0949">S-adenosyl-L-methionine</keyword>